<dbReference type="EMBL" id="UINC01218342">
    <property type="protein sequence ID" value="SVE45317.1"/>
    <property type="molecule type" value="Genomic_DNA"/>
</dbReference>
<gene>
    <name evidence="1" type="ORF">METZ01_LOCUS498171</name>
</gene>
<name>A0A383DLI1_9ZZZZ</name>
<proteinExistence type="predicted"/>
<organism evidence="1">
    <name type="scientific">marine metagenome</name>
    <dbReference type="NCBI Taxonomy" id="408172"/>
    <lineage>
        <taxon>unclassified sequences</taxon>
        <taxon>metagenomes</taxon>
        <taxon>ecological metagenomes</taxon>
    </lineage>
</organism>
<evidence type="ECO:0000313" key="1">
    <source>
        <dbReference type="EMBL" id="SVE45317.1"/>
    </source>
</evidence>
<feature type="non-terminal residue" evidence="1">
    <location>
        <position position="76"/>
    </location>
</feature>
<reference evidence="1" key="1">
    <citation type="submission" date="2018-05" db="EMBL/GenBank/DDBJ databases">
        <authorList>
            <person name="Lanie J.A."/>
            <person name="Ng W.-L."/>
            <person name="Kazmierczak K.M."/>
            <person name="Andrzejewski T.M."/>
            <person name="Davidsen T.M."/>
            <person name="Wayne K.J."/>
            <person name="Tettelin H."/>
            <person name="Glass J.I."/>
            <person name="Rusch D."/>
            <person name="Podicherti R."/>
            <person name="Tsui H.-C.T."/>
            <person name="Winkler M.E."/>
        </authorList>
    </citation>
    <scope>NUCLEOTIDE SEQUENCE</scope>
</reference>
<accession>A0A383DLI1</accession>
<dbReference type="AlphaFoldDB" id="A0A383DLI1"/>
<protein>
    <submittedName>
        <fullName evidence="1">Uncharacterized protein</fullName>
    </submittedName>
</protein>
<sequence>MIFNKIRQFVIKHFNKLKTKNAEIFLARLAQKKHTEKLQCPRCKIHGGNNGYFEKWIEWKALLSGFSKRKVSPFGV</sequence>